<keyword evidence="3" id="KW-1185">Reference proteome</keyword>
<accession>A0A150WPX9</accession>
<proteinExistence type="predicted"/>
<evidence type="ECO:0000313" key="2">
    <source>
        <dbReference type="EMBL" id="KYG66359.1"/>
    </source>
</evidence>
<dbReference type="EMBL" id="LUKE01000001">
    <property type="protein sequence ID" value="KYG66359.1"/>
    <property type="molecule type" value="Genomic_DNA"/>
</dbReference>
<dbReference type="Proteomes" id="UP000075320">
    <property type="component" value="Unassembled WGS sequence"/>
</dbReference>
<feature type="compositionally biased region" description="Low complexity" evidence="1">
    <location>
        <begin position="39"/>
        <end position="64"/>
    </location>
</feature>
<evidence type="ECO:0000256" key="1">
    <source>
        <dbReference type="SAM" id="MobiDB-lite"/>
    </source>
</evidence>
<dbReference type="AlphaFoldDB" id="A0A150WPX9"/>
<feature type="region of interest" description="Disordered" evidence="1">
    <location>
        <begin position="1"/>
        <end position="71"/>
    </location>
</feature>
<feature type="compositionally biased region" description="Polar residues" evidence="1">
    <location>
        <begin position="157"/>
        <end position="170"/>
    </location>
</feature>
<dbReference type="RefSeq" id="WP_061833924.1">
    <property type="nucleotide sequence ID" value="NZ_LUKE01000001.1"/>
</dbReference>
<protein>
    <submittedName>
        <fullName evidence="2">Uncharacterized protein</fullName>
    </submittedName>
</protein>
<comment type="caution">
    <text evidence="2">The sequence shown here is derived from an EMBL/GenBank/DDBJ whole genome shotgun (WGS) entry which is preliminary data.</text>
</comment>
<sequence>MYKSKQNYAITPPASAIRDQSVDLKNDSSASAASRKLDPSQPEMSPSPSSSPSANSASVAPSLSLEQQVSGQSKTQFLQEAFLQMDMPENIPFQKVDLSFPDMSAIYSRANGMEMAVVAKKGEADQKDVEAFLKSADTGIPNLDKRGIQFAPPKNKTPASGSGMKSAQLYSGVGPNNQEIHVAVFSRADGLGTYMFVVSGDASTLEARADDFEKIYNSMKAQTGAQ</sequence>
<feature type="region of interest" description="Disordered" evidence="1">
    <location>
        <begin position="144"/>
        <end position="170"/>
    </location>
</feature>
<name>A0A150WPX9_BDEBC</name>
<reference evidence="2 3" key="1">
    <citation type="submission" date="2016-03" db="EMBL/GenBank/DDBJ databases">
        <authorList>
            <person name="Ploux O."/>
        </authorList>
    </citation>
    <scope>NUCLEOTIDE SEQUENCE [LARGE SCALE GENOMIC DNA]</scope>
    <source>
        <strain evidence="2 3">R0</strain>
    </source>
</reference>
<gene>
    <name evidence="2" type="ORF">AZI86_04705</name>
</gene>
<evidence type="ECO:0000313" key="3">
    <source>
        <dbReference type="Proteomes" id="UP000075320"/>
    </source>
</evidence>
<organism evidence="2 3">
    <name type="scientific">Bdellovibrio bacteriovorus</name>
    <dbReference type="NCBI Taxonomy" id="959"/>
    <lineage>
        <taxon>Bacteria</taxon>
        <taxon>Pseudomonadati</taxon>
        <taxon>Bdellovibrionota</taxon>
        <taxon>Bdellovibrionia</taxon>
        <taxon>Bdellovibrionales</taxon>
        <taxon>Pseudobdellovibrionaceae</taxon>
        <taxon>Bdellovibrio</taxon>
    </lineage>
</organism>